<gene>
    <name evidence="2" type="ORF">CVV68_10915</name>
</gene>
<dbReference type="EMBL" id="QJVD01000010">
    <property type="protein sequence ID" value="PYI67244.1"/>
    <property type="molecule type" value="Genomic_DNA"/>
</dbReference>
<dbReference type="InterPro" id="IPR050490">
    <property type="entry name" value="Bact_solute-bd_prot1"/>
</dbReference>
<dbReference type="Gene3D" id="3.40.190.10">
    <property type="entry name" value="Periplasmic binding protein-like II"/>
    <property type="match status" value="1"/>
</dbReference>
<dbReference type="PROSITE" id="PS51257">
    <property type="entry name" value="PROKAR_LIPOPROTEIN"/>
    <property type="match status" value="1"/>
</dbReference>
<dbReference type="Proteomes" id="UP000247832">
    <property type="component" value="Unassembled WGS sequence"/>
</dbReference>
<comment type="caution">
    <text evidence="2">The sequence shown here is derived from an EMBL/GenBank/DDBJ whole genome shotgun (WGS) entry which is preliminary data.</text>
</comment>
<feature type="signal peptide" evidence="1">
    <location>
        <begin position="1"/>
        <end position="24"/>
    </location>
</feature>
<accession>A0A2V5L9X7</accession>
<dbReference type="PANTHER" id="PTHR43649">
    <property type="entry name" value="ARABINOSE-BINDING PROTEIN-RELATED"/>
    <property type="match status" value="1"/>
</dbReference>
<dbReference type="PANTHER" id="PTHR43649:SF30">
    <property type="entry name" value="ABC TRANSPORTER SUBSTRATE-BINDING PROTEIN"/>
    <property type="match status" value="1"/>
</dbReference>
<organism evidence="2 3">
    <name type="scientific">Arthrobacter livingstonensis</name>
    <dbReference type="NCBI Taxonomy" id="670078"/>
    <lineage>
        <taxon>Bacteria</taxon>
        <taxon>Bacillati</taxon>
        <taxon>Actinomycetota</taxon>
        <taxon>Actinomycetes</taxon>
        <taxon>Micrococcales</taxon>
        <taxon>Micrococcaceae</taxon>
        <taxon>Arthrobacter</taxon>
    </lineage>
</organism>
<dbReference type="InterPro" id="IPR006059">
    <property type="entry name" value="SBP"/>
</dbReference>
<proteinExistence type="predicted"/>
<dbReference type="RefSeq" id="WP_110501037.1">
    <property type="nucleotide sequence ID" value="NZ_QJVD01000010.1"/>
</dbReference>
<dbReference type="OrthoDB" id="2510110at2"/>
<evidence type="ECO:0000313" key="3">
    <source>
        <dbReference type="Proteomes" id="UP000247832"/>
    </source>
</evidence>
<reference evidence="2 3" key="1">
    <citation type="submission" date="2018-05" db="EMBL/GenBank/DDBJ databases">
        <title>Genetic diversity of glacier-inhabiting Cryobacterium bacteria in China and description of Cryobacterium mengkeensis sp. nov. and Arthrobacter glacialis sp. nov.</title>
        <authorList>
            <person name="Liu Q."/>
            <person name="Xin Y.-H."/>
        </authorList>
    </citation>
    <scope>NUCLEOTIDE SEQUENCE [LARGE SCALE GENOMIC DNA]</scope>
    <source>
        <strain evidence="2 3">LI2</strain>
    </source>
</reference>
<evidence type="ECO:0000256" key="1">
    <source>
        <dbReference type="SAM" id="SignalP"/>
    </source>
</evidence>
<dbReference type="CDD" id="cd14748">
    <property type="entry name" value="PBP2_UgpB"/>
    <property type="match status" value="1"/>
</dbReference>
<dbReference type="InterPro" id="IPR006311">
    <property type="entry name" value="TAT_signal"/>
</dbReference>
<name>A0A2V5L9X7_9MICC</name>
<keyword evidence="3" id="KW-1185">Reference proteome</keyword>
<sequence>MKRAFNRRNFLSVAGLGLGAAALAACGGPSTTGAGAGAAGAAITDWSKVKPAAKITFMSSHPGKSANVEAQLIKEFEAANPGITVDLVTGGANYEEVAQKFQTSQAGNNVPDVVVASDVWWFRYAIADTVVANDELLATVGDKTDGFNATLYGDYNYAQKHWAVPYARSTPLFYYNKDHFKAAGLPDRAPKTWEEFAQWAPKIQAANAKKAGYQHAYQYPALAGYAGWTLQNVLWGQGGGWSKEWTLTANSEASVQAIQWVQDTIVKDGWAGVSSNDAVSDMTAGAVSSTVSSTGDLVGTLKAAKAANMNIGVGFLPGGAVSASPVCPTGGAGLVIAAKTSPERQLASAKFVSFMTNAQSTAKFSAATGYMPVRTDADMTSVLATTPQIQVALDQLKVTRSQDYGRVFLPGADQEMADAAAKIMNEKADVKATLTALAEKLEGIYTKTVKPKLKS</sequence>
<protein>
    <submittedName>
        <fullName evidence="2">ABC transporter substrate-binding protein</fullName>
    </submittedName>
</protein>
<dbReference type="PROSITE" id="PS51318">
    <property type="entry name" value="TAT"/>
    <property type="match status" value="1"/>
</dbReference>
<dbReference type="AlphaFoldDB" id="A0A2V5L9X7"/>
<evidence type="ECO:0000313" key="2">
    <source>
        <dbReference type="EMBL" id="PYI67244.1"/>
    </source>
</evidence>
<dbReference type="Pfam" id="PF13416">
    <property type="entry name" value="SBP_bac_8"/>
    <property type="match status" value="1"/>
</dbReference>
<feature type="chain" id="PRO_5039208422" evidence="1">
    <location>
        <begin position="25"/>
        <end position="455"/>
    </location>
</feature>
<keyword evidence="1" id="KW-0732">Signal</keyword>
<dbReference type="SUPFAM" id="SSF53850">
    <property type="entry name" value="Periplasmic binding protein-like II"/>
    <property type="match status" value="1"/>
</dbReference>